<dbReference type="EMBL" id="JBHTBJ010000035">
    <property type="protein sequence ID" value="MFC7278614.1"/>
    <property type="molecule type" value="Genomic_DNA"/>
</dbReference>
<protein>
    <submittedName>
        <fullName evidence="1">Tetratricopeptide repeat protein</fullName>
    </submittedName>
</protein>
<evidence type="ECO:0000313" key="1">
    <source>
        <dbReference type="EMBL" id="MFC7278614.1"/>
    </source>
</evidence>
<keyword evidence="2" id="KW-1185">Reference proteome</keyword>
<dbReference type="InterPro" id="IPR011990">
    <property type="entry name" value="TPR-like_helical_dom_sf"/>
</dbReference>
<sequence length="922" mass="100895">MKSADDLWDLLRQSGDLPYGAAKIALIEEVLRHVEAIGDPDLAFTTRMLATSAYIYGGEPVKAFPTFAWCVADFDHHPGPHHQRWAHTLLWDFKAMVSGLTRFPEVPLDRAYSVLEDMERRYREGGHSLQAVHKRRHLVARHLGDTPQEDEWFERWQATPRDDLSDCAGCDPTTVLVHLNRRGRYEEAVALAEPVLAGELSCNEQPQSILSELMEPYVMTGRLAEAVDAHRRAYRAHRSRLADLGDIGWHAVFCARTGNEHRGFEILQRHIDWLDKAPSPYTAMTFATNGAYVLRRLAALGHGDLMVRRRDREDIAAAELADELAAMATGIAARFDARNGTGAQGAWVADQLAAEPFGIHLILDPAARQTRTVPVAEAVEPPPEIPEHLGAKELLDLAEEHSRAERQPALGAALDALDARFTTLGDPLLKARRAELRAIQARPDDRDRALELWDAAADLYAAAGADGDASEMRAIVALEQAFSGATEAGETLKADVAWQEEHGGPRERALAWARLSVLHGVRQEIEAANEAGDRADVHAAQAGDPRLIARHALLRARNRAAAERGEEALAAARQAYEFFREHGPARRLAEAATILGNLADDPAEQAELFGVAIGTGDPSSALLARMGRGEALRRLDRAGEAVADLAEAVALCAEHEVEDGGAFARYRLAEAYAQAERPVEAVEVAEEAVLLFDRAGDEHFGSNARYLLAKQYQVLGDTDAALARYRELIERLTDNPWGRAQMGEEAGALLFDLDRDADAAEAFGAAASTLHEVGDLVAELRLLRRRVAALHFADDPAAAEEAIELAQRRWAELPAEKAAEPEAIWHHGMTMWEAGRVLMSRGRWADALPYVRDAAQPLRAIGATDDADHLGGMYAEALFRTGRAAEAEKVLGPLLAGMAPDAPGRSVAETVWAEIRRELGKS</sequence>
<dbReference type="SMART" id="SM00028">
    <property type="entry name" value="TPR"/>
    <property type="match status" value="3"/>
</dbReference>
<dbReference type="SUPFAM" id="SSF48452">
    <property type="entry name" value="TPR-like"/>
    <property type="match status" value="1"/>
</dbReference>
<evidence type="ECO:0000313" key="2">
    <source>
        <dbReference type="Proteomes" id="UP001596548"/>
    </source>
</evidence>
<proteinExistence type="predicted"/>
<dbReference type="InterPro" id="IPR019734">
    <property type="entry name" value="TPR_rpt"/>
</dbReference>
<organism evidence="1 2">
    <name type="scientific">Paractinoplanes rhizophilus</name>
    <dbReference type="NCBI Taxonomy" id="1416877"/>
    <lineage>
        <taxon>Bacteria</taxon>
        <taxon>Bacillati</taxon>
        <taxon>Actinomycetota</taxon>
        <taxon>Actinomycetes</taxon>
        <taxon>Micromonosporales</taxon>
        <taxon>Micromonosporaceae</taxon>
        <taxon>Paractinoplanes</taxon>
    </lineage>
</organism>
<comment type="caution">
    <text evidence="1">The sequence shown here is derived from an EMBL/GenBank/DDBJ whole genome shotgun (WGS) entry which is preliminary data.</text>
</comment>
<name>A0ABW2I055_9ACTN</name>
<dbReference type="Gene3D" id="1.25.40.10">
    <property type="entry name" value="Tetratricopeptide repeat domain"/>
    <property type="match status" value="1"/>
</dbReference>
<gene>
    <name evidence="1" type="ORF">ACFQS1_31955</name>
</gene>
<dbReference type="Proteomes" id="UP001596548">
    <property type="component" value="Unassembled WGS sequence"/>
</dbReference>
<accession>A0ABW2I055</accession>
<dbReference type="RefSeq" id="WP_378975617.1">
    <property type="nucleotide sequence ID" value="NZ_JBHTBJ010000035.1"/>
</dbReference>
<reference evidence="2" key="1">
    <citation type="journal article" date="2019" name="Int. J. Syst. Evol. Microbiol.">
        <title>The Global Catalogue of Microorganisms (GCM) 10K type strain sequencing project: providing services to taxonomists for standard genome sequencing and annotation.</title>
        <authorList>
            <consortium name="The Broad Institute Genomics Platform"/>
            <consortium name="The Broad Institute Genome Sequencing Center for Infectious Disease"/>
            <person name="Wu L."/>
            <person name="Ma J."/>
        </authorList>
    </citation>
    <scope>NUCLEOTIDE SEQUENCE [LARGE SCALE GENOMIC DNA]</scope>
    <source>
        <strain evidence="2">XZYJT-10</strain>
    </source>
</reference>